<proteinExistence type="inferred from homology"/>
<evidence type="ECO:0000256" key="4">
    <source>
        <dbReference type="PROSITE-ProRule" id="PRU00023"/>
    </source>
</evidence>
<dbReference type="InterPro" id="IPR036770">
    <property type="entry name" value="Ankyrin_rpt-contain_sf"/>
</dbReference>
<name>A0A0A9DP80_ARUDO</name>
<dbReference type="EMBL" id="GBRH01210425">
    <property type="protein sequence ID" value="JAD87470.1"/>
    <property type="molecule type" value="Transcribed_RNA"/>
</dbReference>
<dbReference type="PANTHER" id="PTHR24136">
    <property type="entry name" value="SOWAH (DROSOPHILA) HOMOLOG"/>
    <property type="match status" value="1"/>
</dbReference>
<reference evidence="5" key="2">
    <citation type="journal article" date="2015" name="Data Brief">
        <title>Shoot transcriptome of the giant reed, Arundo donax.</title>
        <authorList>
            <person name="Barrero R.A."/>
            <person name="Guerrero F.D."/>
            <person name="Moolhuijzen P."/>
            <person name="Goolsby J.A."/>
            <person name="Tidwell J."/>
            <person name="Bellgard S.E."/>
            <person name="Bellgard M.I."/>
        </authorList>
    </citation>
    <scope>NUCLEOTIDE SEQUENCE</scope>
    <source>
        <tissue evidence="5">Shoot tissue taken approximately 20 cm above the soil surface</tissue>
    </source>
</reference>
<feature type="repeat" description="ANK" evidence="4">
    <location>
        <begin position="139"/>
        <end position="171"/>
    </location>
</feature>
<dbReference type="InterPro" id="IPR051573">
    <property type="entry name" value="Ankyrin-SOCS_box_domain"/>
</dbReference>
<dbReference type="PANTHER" id="PTHR24136:SF15">
    <property type="entry name" value="ANK_REP_REGION DOMAIN-CONTAINING PROTEIN"/>
    <property type="match status" value="1"/>
</dbReference>
<dbReference type="GO" id="GO:0016567">
    <property type="term" value="P:protein ubiquitination"/>
    <property type="evidence" value="ECO:0007669"/>
    <property type="project" value="TreeGrafter"/>
</dbReference>
<sequence>METASREGDAEHKDGATVGVDMTSPNTLIKECASKTEAMIADSSPYLSIINPDPTAKTVNSAFYGIYPRLLPILQRDSVRDFLSFFQKNMWAMTWDFITPQTVLHMILEDSLRCAKVVLEGQAPELNGHRAYPNCATQYGFFPLHQAAEIFSVDMIKLLLQHGASANVRTCGSLVIDGLLPLHVAVENTCMHKYLDDNLFPDELCPNYCKADTKDVYKLIHLLCLPEMKIFLDTTKLLAGHTNDLIGEICNYIRNGKLVETAVLLLAAQEHIRGNGSSKKNGNSKPNGFSYIVKYIAENTSAVKLETGHNEKEHEQLKEKYISTMLWLVEAISVAGESLGTYIQKHSKVPHEKILEYVSSILKSYDFCPTGEGISIGSLNLYILTHLYC</sequence>
<dbReference type="InterPro" id="IPR002110">
    <property type="entry name" value="Ankyrin_rpt"/>
</dbReference>
<dbReference type="Gene3D" id="1.25.40.20">
    <property type="entry name" value="Ankyrin repeat-containing domain"/>
    <property type="match status" value="1"/>
</dbReference>
<keyword evidence="2" id="KW-0677">Repeat</keyword>
<reference evidence="5" key="1">
    <citation type="submission" date="2014-09" db="EMBL/GenBank/DDBJ databases">
        <authorList>
            <person name="Magalhaes I.L.F."/>
            <person name="Oliveira U."/>
            <person name="Santos F.R."/>
            <person name="Vidigal T.H.D.A."/>
            <person name="Brescovit A.D."/>
            <person name="Santos A.J."/>
        </authorList>
    </citation>
    <scope>NUCLEOTIDE SEQUENCE</scope>
    <source>
        <tissue evidence="5">Shoot tissue taken approximately 20 cm above the soil surface</tissue>
    </source>
</reference>
<evidence type="ECO:0000256" key="2">
    <source>
        <dbReference type="ARBA" id="ARBA00022737"/>
    </source>
</evidence>
<comment type="similarity">
    <text evidence="1">Belongs to the ankyrin SOCS box (ASB) family.</text>
</comment>
<keyword evidence="3 4" id="KW-0040">ANK repeat</keyword>
<evidence type="ECO:0000313" key="5">
    <source>
        <dbReference type="EMBL" id="JAD87470.1"/>
    </source>
</evidence>
<accession>A0A0A9DP80</accession>
<dbReference type="SUPFAM" id="SSF48403">
    <property type="entry name" value="Ankyrin repeat"/>
    <property type="match status" value="1"/>
</dbReference>
<dbReference type="GO" id="GO:0045732">
    <property type="term" value="P:positive regulation of protein catabolic process"/>
    <property type="evidence" value="ECO:0007669"/>
    <property type="project" value="TreeGrafter"/>
</dbReference>
<evidence type="ECO:0000256" key="3">
    <source>
        <dbReference type="ARBA" id="ARBA00023043"/>
    </source>
</evidence>
<dbReference type="AlphaFoldDB" id="A0A0A9DP80"/>
<organism evidence="5">
    <name type="scientific">Arundo donax</name>
    <name type="common">Giant reed</name>
    <name type="synonym">Donax arundinaceus</name>
    <dbReference type="NCBI Taxonomy" id="35708"/>
    <lineage>
        <taxon>Eukaryota</taxon>
        <taxon>Viridiplantae</taxon>
        <taxon>Streptophyta</taxon>
        <taxon>Embryophyta</taxon>
        <taxon>Tracheophyta</taxon>
        <taxon>Spermatophyta</taxon>
        <taxon>Magnoliopsida</taxon>
        <taxon>Liliopsida</taxon>
        <taxon>Poales</taxon>
        <taxon>Poaceae</taxon>
        <taxon>PACMAD clade</taxon>
        <taxon>Arundinoideae</taxon>
        <taxon>Arundineae</taxon>
        <taxon>Arundo</taxon>
    </lineage>
</organism>
<dbReference type="PROSITE" id="PS50297">
    <property type="entry name" value="ANK_REP_REGION"/>
    <property type="match status" value="1"/>
</dbReference>
<dbReference type="Pfam" id="PF00023">
    <property type="entry name" value="Ank"/>
    <property type="match status" value="1"/>
</dbReference>
<protein>
    <submittedName>
        <fullName evidence="5">Uncharacterized protein</fullName>
    </submittedName>
</protein>
<dbReference type="PROSITE" id="PS50088">
    <property type="entry name" value="ANK_REPEAT"/>
    <property type="match status" value="1"/>
</dbReference>
<evidence type="ECO:0000256" key="1">
    <source>
        <dbReference type="ARBA" id="ARBA00005949"/>
    </source>
</evidence>